<evidence type="ECO:0000313" key="6">
    <source>
        <dbReference type="Proteomes" id="UP000014760"/>
    </source>
</evidence>
<dbReference type="InterPro" id="IPR027417">
    <property type="entry name" value="P-loop_NTPase"/>
</dbReference>
<dbReference type="PANTHER" id="PTHR46844">
    <property type="entry name" value="SLR5058 PROTEIN"/>
    <property type="match status" value="1"/>
</dbReference>
<dbReference type="EnsemblMetazoa" id="CapteT203863">
    <property type="protein sequence ID" value="CapteP203863"/>
    <property type="gene ID" value="CapteG203863"/>
</dbReference>
<reference evidence="6" key="1">
    <citation type="submission" date="2012-12" db="EMBL/GenBank/DDBJ databases">
        <authorList>
            <person name="Hellsten U."/>
            <person name="Grimwood J."/>
            <person name="Chapman J.A."/>
            <person name="Shapiro H."/>
            <person name="Aerts A."/>
            <person name="Otillar R.P."/>
            <person name="Terry A.Y."/>
            <person name="Boore J.L."/>
            <person name="Simakov O."/>
            <person name="Marletaz F."/>
            <person name="Cho S.-J."/>
            <person name="Edsinger-Gonzales E."/>
            <person name="Havlak P."/>
            <person name="Kuo D.-H."/>
            <person name="Larsson T."/>
            <person name="Lv J."/>
            <person name="Arendt D."/>
            <person name="Savage R."/>
            <person name="Osoegawa K."/>
            <person name="de Jong P."/>
            <person name="Lindberg D.R."/>
            <person name="Seaver E.C."/>
            <person name="Weisblat D.A."/>
            <person name="Putnam N.H."/>
            <person name="Grigoriev I.V."/>
            <person name="Rokhsar D.S."/>
        </authorList>
    </citation>
    <scope>NUCLEOTIDE SEQUENCE</scope>
    <source>
        <strain evidence="6">I ESC-2004</strain>
    </source>
</reference>
<dbReference type="SUPFAM" id="SSF52047">
    <property type="entry name" value="RNI-like"/>
    <property type="match status" value="1"/>
</dbReference>
<keyword evidence="2" id="KW-0067">ATP-binding</keyword>
<gene>
    <name evidence="4" type="ORF">CAPTEDRAFT_203863</name>
</gene>
<dbReference type="GO" id="GO:0005524">
    <property type="term" value="F:ATP binding"/>
    <property type="evidence" value="ECO:0007669"/>
    <property type="project" value="UniProtKB-KW"/>
</dbReference>
<dbReference type="STRING" id="283909.R7TAW5"/>
<proteinExistence type="predicted"/>
<feature type="domain" description="NACHT" evidence="3">
    <location>
        <begin position="29"/>
        <end position="150"/>
    </location>
</feature>
<keyword evidence="6" id="KW-1185">Reference proteome</keyword>
<reference evidence="4 6" key="2">
    <citation type="journal article" date="2013" name="Nature">
        <title>Insights into bilaterian evolution from three spiralian genomes.</title>
        <authorList>
            <person name="Simakov O."/>
            <person name="Marletaz F."/>
            <person name="Cho S.J."/>
            <person name="Edsinger-Gonzales E."/>
            <person name="Havlak P."/>
            <person name="Hellsten U."/>
            <person name="Kuo D.H."/>
            <person name="Larsson T."/>
            <person name="Lv J."/>
            <person name="Arendt D."/>
            <person name="Savage R."/>
            <person name="Osoegawa K."/>
            <person name="de Jong P."/>
            <person name="Grimwood J."/>
            <person name="Chapman J.A."/>
            <person name="Shapiro H."/>
            <person name="Aerts A."/>
            <person name="Otillar R.P."/>
            <person name="Terry A.Y."/>
            <person name="Boore J.L."/>
            <person name="Grigoriev I.V."/>
            <person name="Lindberg D.R."/>
            <person name="Seaver E.C."/>
            <person name="Weisblat D.A."/>
            <person name="Putnam N.H."/>
            <person name="Rokhsar D.S."/>
        </authorList>
    </citation>
    <scope>NUCLEOTIDE SEQUENCE</scope>
    <source>
        <strain evidence="4 6">I ESC-2004</strain>
    </source>
</reference>
<dbReference type="HOGENOM" id="CLU_509273_0_0_1"/>
<dbReference type="Gene3D" id="3.80.10.10">
    <property type="entry name" value="Ribonuclease Inhibitor"/>
    <property type="match status" value="1"/>
</dbReference>
<dbReference type="EMBL" id="AMQN01033330">
    <property type="status" value="NOT_ANNOTATED_CDS"/>
    <property type="molecule type" value="Genomic_DNA"/>
</dbReference>
<evidence type="ECO:0000256" key="2">
    <source>
        <dbReference type="ARBA" id="ARBA00022840"/>
    </source>
</evidence>
<evidence type="ECO:0000259" key="3">
    <source>
        <dbReference type="PROSITE" id="PS50837"/>
    </source>
</evidence>
<dbReference type="EMBL" id="AMQN01033331">
    <property type="status" value="NOT_ANNOTATED_CDS"/>
    <property type="molecule type" value="Genomic_DNA"/>
</dbReference>
<protein>
    <recommendedName>
        <fullName evidence="3">NACHT domain-containing protein</fullName>
    </recommendedName>
</protein>
<keyword evidence="1" id="KW-0547">Nucleotide-binding</keyword>
<evidence type="ECO:0000313" key="5">
    <source>
        <dbReference type="EnsemblMetazoa" id="CapteP203863"/>
    </source>
</evidence>
<dbReference type="PROSITE" id="PS50837">
    <property type="entry name" value="NACHT"/>
    <property type="match status" value="1"/>
</dbReference>
<dbReference type="Proteomes" id="UP000014760">
    <property type="component" value="Unassembled WGS sequence"/>
</dbReference>
<dbReference type="InterPro" id="IPR032675">
    <property type="entry name" value="LRR_dom_sf"/>
</dbReference>
<dbReference type="SUPFAM" id="SSF52540">
    <property type="entry name" value="P-loop containing nucleoside triphosphate hydrolases"/>
    <property type="match status" value="1"/>
</dbReference>
<sequence>MFSFAYSEETQISTDQLFEPIKEGQKIPKRLLIEGNPGNGKSTICDWLAYKWSQLSNGEMRGICSFDLVIYLHAKHLKDQTTIADAIKSHLLPEDFDISSCRLTEVLKAKYVLFIVDGFDEACSENPLLEQLIERKILRHTNILLTSRPGFLQEKLKYFDLIFEVEDYDEQQQLKHIERFAEHQKLPMNNNHLKSSLHALRIGQADSTKNVEIIKSSVCKDIAPPALPFGDDLRGISLMKYDKGSTRRFLEIVSKKPLIELGVVGCDLDDRCKRCLSNLLLNRDLQSVILVSNSQHMGRFLGRLTGLDKLQKLHISLKEMDQAERQNLEKIMKNNTLQELCLFHCEYFADLCNILSNHFSRMTALRYFYVVNSIDFQPINRILCNLHLLRLQKFEIRCVLNDDNLNAITGDIRSWSNLQALVIHDRSHDLSFADNNVRISLTEGAVRLLIKAIASCRSLKTLVLHGLQIQDRLIPELCKMLKSLIQLTNFKLSYIHDGTLTEEGFMPLQQFVDQRVGFNCIDHKTFVKKMRLEVK</sequence>
<dbReference type="InterPro" id="IPR007111">
    <property type="entry name" value="NACHT_NTPase"/>
</dbReference>
<accession>R7TAW5</accession>
<evidence type="ECO:0000313" key="4">
    <source>
        <dbReference type="EMBL" id="ELT88637.1"/>
    </source>
</evidence>
<dbReference type="Pfam" id="PF05729">
    <property type="entry name" value="NACHT"/>
    <property type="match status" value="1"/>
</dbReference>
<dbReference type="Gene3D" id="3.40.50.300">
    <property type="entry name" value="P-loop containing nucleotide triphosphate hydrolases"/>
    <property type="match status" value="1"/>
</dbReference>
<dbReference type="EMBL" id="KB311756">
    <property type="protein sequence ID" value="ELT88637.1"/>
    <property type="molecule type" value="Genomic_DNA"/>
</dbReference>
<name>R7TAW5_CAPTE</name>
<dbReference type="PANTHER" id="PTHR46844:SF1">
    <property type="entry name" value="SLR5058 PROTEIN"/>
    <property type="match status" value="1"/>
</dbReference>
<dbReference type="OrthoDB" id="6286738at2759"/>
<reference evidence="5" key="3">
    <citation type="submission" date="2015-06" db="UniProtKB">
        <authorList>
            <consortium name="EnsemblMetazoa"/>
        </authorList>
    </citation>
    <scope>IDENTIFICATION</scope>
</reference>
<dbReference type="AlphaFoldDB" id="R7TAW5"/>
<organism evidence="4">
    <name type="scientific">Capitella teleta</name>
    <name type="common">Polychaete worm</name>
    <dbReference type="NCBI Taxonomy" id="283909"/>
    <lineage>
        <taxon>Eukaryota</taxon>
        <taxon>Metazoa</taxon>
        <taxon>Spiralia</taxon>
        <taxon>Lophotrochozoa</taxon>
        <taxon>Annelida</taxon>
        <taxon>Polychaeta</taxon>
        <taxon>Sedentaria</taxon>
        <taxon>Scolecida</taxon>
        <taxon>Capitellidae</taxon>
        <taxon>Capitella</taxon>
    </lineage>
</organism>
<evidence type="ECO:0000256" key="1">
    <source>
        <dbReference type="ARBA" id="ARBA00022741"/>
    </source>
</evidence>